<proteinExistence type="predicted"/>
<keyword evidence="2" id="KW-1185">Reference proteome</keyword>
<protein>
    <recommendedName>
        <fullName evidence="3">Plasmid stabilization protein</fullName>
    </recommendedName>
</protein>
<dbReference type="eggNOG" id="ENOG502ZTT8">
    <property type="taxonomic scope" value="Bacteria"/>
</dbReference>
<sequence length="65" mass="7599">MVSLEKALEIGTQLLNKVDSLSTDPHIGQYEEYPEHLINGQRRLMEGDFKTIYLIEDVYVDIRIF</sequence>
<evidence type="ECO:0008006" key="3">
    <source>
        <dbReference type="Google" id="ProtNLM"/>
    </source>
</evidence>
<dbReference type="RefSeq" id="WP_035070769.1">
    <property type="nucleotide sequence ID" value="NZ_JMIH01000014.1"/>
</dbReference>
<reference evidence="1 2" key="1">
    <citation type="submission" date="2014-04" db="EMBL/GenBank/DDBJ databases">
        <title>Characterization and application of a salt tolerant electro-active bacterium.</title>
        <authorList>
            <person name="Yang L."/>
            <person name="Wei S."/>
            <person name="Tay Q.X.M."/>
        </authorList>
    </citation>
    <scope>NUCLEOTIDE SEQUENCE [LARGE SCALE GENOMIC DNA]</scope>
    <source>
        <strain evidence="1 2">LY1</strain>
    </source>
</reference>
<dbReference type="EMBL" id="JMIH01000014">
    <property type="protein sequence ID" value="KEO74683.1"/>
    <property type="molecule type" value="Genomic_DNA"/>
</dbReference>
<dbReference type="OrthoDB" id="5574284at2"/>
<dbReference type="Proteomes" id="UP000027821">
    <property type="component" value="Unassembled WGS sequence"/>
</dbReference>
<organism evidence="1 2">
    <name type="scientific">Anditalea andensis</name>
    <dbReference type="NCBI Taxonomy" id="1048983"/>
    <lineage>
        <taxon>Bacteria</taxon>
        <taxon>Pseudomonadati</taxon>
        <taxon>Bacteroidota</taxon>
        <taxon>Cytophagia</taxon>
        <taxon>Cytophagales</taxon>
        <taxon>Cytophagaceae</taxon>
        <taxon>Anditalea</taxon>
    </lineage>
</organism>
<name>A0A074L4C1_9BACT</name>
<gene>
    <name evidence="1" type="ORF">EL17_03120</name>
</gene>
<dbReference type="AlphaFoldDB" id="A0A074L4C1"/>
<evidence type="ECO:0000313" key="2">
    <source>
        <dbReference type="Proteomes" id="UP000027821"/>
    </source>
</evidence>
<accession>A0A074L4C1</accession>
<comment type="caution">
    <text evidence="1">The sequence shown here is derived from an EMBL/GenBank/DDBJ whole genome shotgun (WGS) entry which is preliminary data.</text>
</comment>
<evidence type="ECO:0000313" key="1">
    <source>
        <dbReference type="EMBL" id="KEO74683.1"/>
    </source>
</evidence>